<dbReference type="InterPro" id="IPR009057">
    <property type="entry name" value="Homeodomain-like_sf"/>
</dbReference>
<dbReference type="PANTHER" id="PTHR46796">
    <property type="entry name" value="HTH-TYPE TRANSCRIPTIONAL ACTIVATOR RHAS-RELATED"/>
    <property type="match status" value="1"/>
</dbReference>
<accession>A0ABQ3C8H0</accession>
<dbReference type="InterPro" id="IPR050204">
    <property type="entry name" value="AraC_XylS_family_regulators"/>
</dbReference>
<dbReference type="PROSITE" id="PS01124">
    <property type="entry name" value="HTH_ARAC_FAMILY_2"/>
    <property type="match status" value="1"/>
</dbReference>
<dbReference type="Gene3D" id="1.10.10.60">
    <property type="entry name" value="Homeodomain-like"/>
    <property type="match status" value="2"/>
</dbReference>
<dbReference type="Pfam" id="PF12833">
    <property type="entry name" value="HTH_18"/>
    <property type="match status" value="1"/>
</dbReference>
<reference evidence="6" key="1">
    <citation type="journal article" date="2019" name="Int. J. Syst. Evol. Microbiol.">
        <title>The Global Catalogue of Microorganisms (GCM) 10K type strain sequencing project: providing services to taxonomists for standard genome sequencing and annotation.</title>
        <authorList>
            <consortium name="The Broad Institute Genomics Platform"/>
            <consortium name="The Broad Institute Genome Sequencing Center for Infectious Disease"/>
            <person name="Wu L."/>
            <person name="Ma J."/>
        </authorList>
    </citation>
    <scope>NUCLEOTIDE SEQUENCE [LARGE SCALE GENOMIC DNA]</scope>
    <source>
        <strain evidence="6">KCTC 22558</strain>
    </source>
</reference>
<gene>
    <name evidence="5" type="ORF">GCM10008101_25940</name>
</gene>
<dbReference type="InterPro" id="IPR018060">
    <property type="entry name" value="HTH_AraC"/>
</dbReference>
<comment type="caution">
    <text evidence="5">The sequence shown here is derived from an EMBL/GenBank/DDBJ whole genome shotgun (WGS) entry which is preliminary data.</text>
</comment>
<evidence type="ECO:0000256" key="3">
    <source>
        <dbReference type="ARBA" id="ARBA00023163"/>
    </source>
</evidence>
<dbReference type="PROSITE" id="PS00041">
    <property type="entry name" value="HTH_ARAC_FAMILY_1"/>
    <property type="match status" value="1"/>
</dbReference>
<feature type="domain" description="HTH araC/xylS-type" evidence="4">
    <location>
        <begin position="168"/>
        <end position="267"/>
    </location>
</feature>
<evidence type="ECO:0000259" key="4">
    <source>
        <dbReference type="PROSITE" id="PS01124"/>
    </source>
</evidence>
<organism evidence="5 6">
    <name type="scientific">Cognatilysobacter xinjiangensis</name>
    <dbReference type="NCBI Taxonomy" id="546892"/>
    <lineage>
        <taxon>Bacteria</taxon>
        <taxon>Pseudomonadati</taxon>
        <taxon>Pseudomonadota</taxon>
        <taxon>Gammaproteobacteria</taxon>
        <taxon>Lysobacterales</taxon>
        <taxon>Lysobacteraceae</taxon>
        <taxon>Cognatilysobacter</taxon>
    </lineage>
</organism>
<dbReference type="RefSeq" id="WP_189450667.1">
    <property type="nucleotide sequence ID" value="NZ_BMXY01000004.1"/>
</dbReference>
<evidence type="ECO:0000313" key="5">
    <source>
        <dbReference type="EMBL" id="GGZ70473.1"/>
    </source>
</evidence>
<proteinExistence type="predicted"/>
<evidence type="ECO:0000313" key="6">
    <source>
        <dbReference type="Proteomes" id="UP000643403"/>
    </source>
</evidence>
<evidence type="ECO:0000256" key="1">
    <source>
        <dbReference type="ARBA" id="ARBA00023015"/>
    </source>
</evidence>
<dbReference type="SUPFAM" id="SSF46689">
    <property type="entry name" value="Homeodomain-like"/>
    <property type="match status" value="2"/>
</dbReference>
<sequence length="285" mass="31453">MSRHDPHAVPIGVKGATLCQQGTDDFALAQLRPTVPEHGIRRHGHADMHLLVLLAGRYVSEAADMPEVCDEPAVILNPPGIEHRDRFRSRDGLFLTLTMQAPAFERLCGPDGAPSHAVRLPRQSLARAMPLLRELWRWEPASALVVETALGEMLADARPRPVAASTHEKLQRVIERLDEDAGVPSLGELAAIAGCHPVYLARAFRRRYGVSPGDYLRRRRLHRAVSQIARGRTLARAAASLGFVDDSHLHRAFVAEFGMSPGAFRRLALGRAEVSRVQDARLRGR</sequence>
<dbReference type="InterPro" id="IPR003313">
    <property type="entry name" value="AraC-bd"/>
</dbReference>
<evidence type="ECO:0000256" key="2">
    <source>
        <dbReference type="ARBA" id="ARBA00023125"/>
    </source>
</evidence>
<protein>
    <recommendedName>
        <fullName evidence="4">HTH araC/xylS-type domain-containing protein</fullName>
    </recommendedName>
</protein>
<dbReference type="SMART" id="SM00342">
    <property type="entry name" value="HTH_ARAC"/>
    <property type="match status" value="1"/>
</dbReference>
<keyword evidence="1" id="KW-0805">Transcription regulation</keyword>
<dbReference type="EMBL" id="BMXY01000004">
    <property type="protein sequence ID" value="GGZ70473.1"/>
    <property type="molecule type" value="Genomic_DNA"/>
</dbReference>
<dbReference type="Proteomes" id="UP000643403">
    <property type="component" value="Unassembled WGS sequence"/>
</dbReference>
<keyword evidence="6" id="KW-1185">Reference proteome</keyword>
<keyword evidence="2" id="KW-0238">DNA-binding</keyword>
<dbReference type="Pfam" id="PF02311">
    <property type="entry name" value="AraC_binding"/>
    <property type="match status" value="1"/>
</dbReference>
<keyword evidence="3" id="KW-0804">Transcription</keyword>
<name>A0ABQ3C8H0_9GAMM</name>
<dbReference type="InterPro" id="IPR018062">
    <property type="entry name" value="HTH_AraC-typ_CS"/>
</dbReference>